<dbReference type="KEGG" id="eaz:JHT90_08925"/>
<dbReference type="RefSeq" id="WP_201090433.1">
    <property type="nucleotide sequence ID" value="NZ_CP067393.1"/>
</dbReference>
<dbReference type="EMBL" id="CP067393">
    <property type="protein sequence ID" value="QQP84536.1"/>
    <property type="molecule type" value="Genomic_DNA"/>
</dbReference>
<evidence type="ECO:0000313" key="2">
    <source>
        <dbReference type="EMBL" id="QQP84536.1"/>
    </source>
</evidence>
<sequence length="257" mass="30455">MRRYLLLNNEKNVMQKIFCNMFRQLKIHYLFDNTILSIYKEKGPIFIEDSTATKEDLCTFLKENSGLLINSQYTSENVLNQLRKILIVYFNDKQQGVLRYYDTKVASYFFPSLLEKEVGAWLGVIDSIEWFDISWKEVTTEESSWKYCKNLEKTLAVNGIYRLDKHHIKALENMQKQKVSYHWYSNKLKNKKALTVQQVSSLVDEAALYGFYELAEIEQYLEIRINHLNKSLPESWLSGNSQEKLAFLKQYYSQNIN</sequence>
<organism evidence="2 3">
    <name type="scientific">Entomomonas asaccharolytica</name>
    <dbReference type="NCBI Taxonomy" id="2785331"/>
    <lineage>
        <taxon>Bacteria</taxon>
        <taxon>Pseudomonadati</taxon>
        <taxon>Pseudomonadota</taxon>
        <taxon>Gammaproteobacteria</taxon>
        <taxon>Pseudomonadales</taxon>
        <taxon>Pseudomonadaceae</taxon>
        <taxon>Entomomonas</taxon>
    </lineage>
</organism>
<keyword evidence="3" id="KW-1185">Reference proteome</keyword>
<accession>A0A974ND32</accession>
<name>A0A974ND32_9GAMM</name>
<dbReference type="AlphaFoldDB" id="A0A974ND32"/>
<reference evidence="2 3" key="1">
    <citation type="submission" date="2021-01" db="EMBL/GenBank/DDBJ databases">
        <title>Entomomonas sp. F2A isolated from a house cricket (Acheta domesticus).</title>
        <authorList>
            <person name="Spergser J."/>
            <person name="Busse H.-J."/>
        </authorList>
    </citation>
    <scope>NUCLEOTIDE SEQUENCE [LARGE SCALE GENOMIC DNA]</scope>
    <source>
        <strain evidence="2 3">F2A</strain>
    </source>
</reference>
<evidence type="ECO:0000313" key="3">
    <source>
        <dbReference type="Proteomes" id="UP000595278"/>
    </source>
</evidence>
<feature type="domain" description="DUF4123" evidence="1">
    <location>
        <begin position="27"/>
        <end position="117"/>
    </location>
</feature>
<protein>
    <submittedName>
        <fullName evidence="2">DUF4123 domain-containing protein</fullName>
    </submittedName>
</protein>
<dbReference type="InterPro" id="IPR025391">
    <property type="entry name" value="DUF4123"/>
</dbReference>
<dbReference type="Pfam" id="PF13503">
    <property type="entry name" value="DUF4123"/>
    <property type="match status" value="1"/>
</dbReference>
<dbReference type="Proteomes" id="UP000595278">
    <property type="component" value="Chromosome"/>
</dbReference>
<evidence type="ECO:0000259" key="1">
    <source>
        <dbReference type="Pfam" id="PF13503"/>
    </source>
</evidence>
<proteinExistence type="predicted"/>
<gene>
    <name evidence="2" type="ORF">JHT90_08925</name>
</gene>